<keyword evidence="3" id="KW-0231">Viral genome packaging</keyword>
<name>A0A5B8MDS7_9ADEN</name>
<feature type="compositionally biased region" description="Acidic residues" evidence="4">
    <location>
        <begin position="70"/>
        <end position="101"/>
    </location>
</feature>
<dbReference type="Pfam" id="PF11081">
    <property type="entry name" value="Adeno_L433K_22K"/>
    <property type="match status" value="1"/>
</dbReference>
<dbReference type="EMBL" id="MK518392">
    <property type="protein sequence ID" value="QDZ17472.1"/>
    <property type="molecule type" value="Genomic_DNA"/>
</dbReference>
<proteinExistence type="inferred from homology"/>
<reference evidence="5 6" key="1">
    <citation type="journal article" date="2019" name="Arch. Virol.">
        <title>Isolation and complete genome sequence analysis of a novel ovine adenovirus type representing a possible new mastadenovirus species.</title>
        <authorList>
            <person name="Vidovszky M.Z."/>
            <person name="Szeredi L."/>
            <person name="Doszpoly A."/>
            <person name="Harrach B."/>
            <person name="Hornyak A."/>
        </authorList>
    </citation>
    <scope>NUCLEOTIDE SEQUENCE [LARGE SCALE GENOMIC DNA]</scope>
    <source>
        <strain evidence="5 6">7508</strain>
    </source>
</reference>
<feature type="region of interest" description="Disordered" evidence="4">
    <location>
        <begin position="166"/>
        <end position="198"/>
    </location>
</feature>
<feature type="compositionally biased region" description="Low complexity" evidence="4">
    <location>
        <begin position="179"/>
        <end position="192"/>
    </location>
</feature>
<keyword evidence="6" id="KW-1185">Reference proteome</keyword>
<protein>
    <submittedName>
        <fullName evidence="5">33K</fullName>
    </submittedName>
</protein>
<dbReference type="KEGG" id="vg:65102534"/>
<dbReference type="InterPro" id="IPR021304">
    <property type="entry name" value="Adeno_L4-33K/L4-22K"/>
</dbReference>
<dbReference type="GeneID" id="65102534"/>
<dbReference type="GO" id="GO:0019073">
    <property type="term" value="P:viral DNA genome packaging"/>
    <property type="evidence" value="ECO:0007669"/>
    <property type="project" value="InterPro"/>
</dbReference>
<evidence type="ECO:0000313" key="5">
    <source>
        <dbReference type="EMBL" id="QDZ17472.1"/>
    </source>
</evidence>
<accession>A0A5B8MDS7</accession>
<dbReference type="RefSeq" id="YP_010087271.1">
    <property type="nucleotide sequence ID" value="NC_055526.1"/>
</dbReference>
<evidence type="ECO:0000256" key="4">
    <source>
        <dbReference type="SAM" id="MobiDB-lite"/>
    </source>
</evidence>
<evidence type="ECO:0000256" key="3">
    <source>
        <dbReference type="ARBA" id="ARBA00023219"/>
    </source>
</evidence>
<feature type="region of interest" description="Disordered" evidence="4">
    <location>
        <begin position="1"/>
        <end position="103"/>
    </location>
</feature>
<evidence type="ECO:0000313" key="6">
    <source>
        <dbReference type="Proteomes" id="UP000501954"/>
    </source>
</evidence>
<evidence type="ECO:0000256" key="2">
    <source>
        <dbReference type="ARBA" id="ARBA00022612"/>
    </source>
</evidence>
<sequence length="198" mass="21511">MRTVPPASEPAAEAAAAASATLPPVATDAAPPTVTSTTATGGPRPAKRARRIATVPLPRAPRSMAISPEDLSDVEEEEDLGLSLSEEEDEEEEDEEEEDEDEKLRELIFPTLYAIFQQTRAQRCHLKVKNRSLRSLTRSCLYHNREDQLQRTLTDAETLLSKYCAAPAPPADTERDFNAAAPAPVGSAPAHAQQQQTP</sequence>
<comment type="similarity">
    <text evidence="1">Belongs to the adenoviridae splicing factor family.</text>
</comment>
<dbReference type="Proteomes" id="UP000501954">
    <property type="component" value="Segment"/>
</dbReference>
<organism evidence="5 6">
    <name type="scientific">Ovine adenovirus 8</name>
    <dbReference type="NCBI Taxonomy" id="2601527"/>
    <lineage>
        <taxon>Viruses</taxon>
        <taxon>Varidnaviria</taxon>
        <taxon>Bamfordvirae</taxon>
        <taxon>Preplasmiviricota</taxon>
        <taxon>Polisuviricotina</taxon>
        <taxon>Pharingeaviricetes</taxon>
        <taxon>Rowavirales</taxon>
        <taxon>Adenoviridae</taxon>
        <taxon>Mastadenovirus</taxon>
        <taxon>Mastadenovirus ovisoctavum</taxon>
    </lineage>
</organism>
<feature type="compositionally biased region" description="Low complexity" evidence="4">
    <location>
        <begin position="1"/>
        <end position="43"/>
    </location>
</feature>
<keyword evidence="2" id="KW-1188">Viral release from host cell</keyword>
<evidence type="ECO:0000256" key="1">
    <source>
        <dbReference type="ARBA" id="ARBA00008192"/>
    </source>
</evidence>